<sequence>MASKTTEWRPGPTVCRCCLTEGCYKDISTEYFWMGKREVYAEMLSETFDLSIAYSQSGGPNSHSRLICEPCISRLRDAADFKRQVQECERTFMQYLDPGSSLAELEVGVDLDKEVKVERVKEEKEQSDDDEFDDRPDFGDDDDYDDLDDQPLTKLASKVPKKESVDVLDLIDNAKVTVKRKSSSKTKVTPAKKAKTKKDIATSSKEKPEPRKKKVTPRDLPRSSKWSMTLAERINAALILKNTTVTPFTYLLFPSSYKCLFCDVKTFEIQTLLEHSRSHIVPNHDEILKDILKKGKKKIKVDISNLKCRLCDQSFLSLEDVQKHLANIHNVVFTDAGVGMISFNLETTDELFTCHICSNTFHSFFLLNKHISVHYSNAMCDSCGKGFLSYQRLMTHMESHRNGTYPCEKCKKTFPSISKLKYHNDKLHGTLGRVKLAKCHKCLARFEHHYEKIKHLKETHGISFNFTCDTCNCVFKTRHSLNMHVVKNHTQNIACEMCKKTFSERYHLKKHMATHSQERNFVCPLCKKCYRYEKTLKQHLKIHNPEWKYSCSICWTSFSNKIDYKTHKTTMHS</sequence>
<keyword evidence="2 10" id="KW-0479">Metal-binding</keyword>
<evidence type="ECO:0000256" key="2">
    <source>
        <dbReference type="ARBA" id="ARBA00022723"/>
    </source>
</evidence>
<feature type="domain" description="ZAD" evidence="13">
    <location>
        <begin position="13"/>
        <end position="95"/>
    </location>
</feature>
<dbReference type="Gene3D" id="3.30.160.60">
    <property type="entry name" value="Classic Zinc Finger"/>
    <property type="match status" value="4"/>
</dbReference>
<proteinExistence type="inferred from homology"/>
<feature type="region of interest" description="Disordered" evidence="11">
    <location>
        <begin position="181"/>
        <end position="222"/>
    </location>
</feature>
<evidence type="ECO:0000256" key="4">
    <source>
        <dbReference type="ARBA" id="ARBA00022771"/>
    </source>
</evidence>
<evidence type="ECO:0000313" key="14">
    <source>
        <dbReference type="Proteomes" id="UP001652626"/>
    </source>
</evidence>
<feature type="compositionally biased region" description="Acidic residues" evidence="11">
    <location>
        <begin position="125"/>
        <end position="149"/>
    </location>
</feature>
<feature type="domain" description="C2H2-type" evidence="12">
    <location>
        <begin position="378"/>
        <end position="400"/>
    </location>
</feature>
<accession>A0ABM4AWZ6</accession>
<feature type="domain" description="C2H2-type" evidence="12">
    <location>
        <begin position="521"/>
        <end position="548"/>
    </location>
</feature>
<feature type="binding site" evidence="10">
    <location>
        <position position="71"/>
    </location>
    <ligand>
        <name>Zn(2+)</name>
        <dbReference type="ChEBI" id="CHEBI:29105"/>
    </ligand>
</feature>
<dbReference type="PROSITE" id="PS00028">
    <property type="entry name" value="ZINC_FINGER_C2H2_1"/>
    <property type="match status" value="8"/>
</dbReference>
<keyword evidence="5 10" id="KW-0862">Zinc</keyword>
<evidence type="ECO:0000313" key="15">
    <source>
        <dbReference type="RefSeq" id="XP_064075831.1"/>
    </source>
</evidence>
<dbReference type="SMART" id="SM00355">
    <property type="entry name" value="ZnF_C2H2"/>
    <property type="match status" value="10"/>
</dbReference>
<dbReference type="SMART" id="SM00868">
    <property type="entry name" value="zf-AD"/>
    <property type="match status" value="1"/>
</dbReference>
<evidence type="ECO:0000256" key="7">
    <source>
        <dbReference type="ARBA" id="ARBA00023242"/>
    </source>
</evidence>
<evidence type="ECO:0000259" key="12">
    <source>
        <dbReference type="PROSITE" id="PS50157"/>
    </source>
</evidence>
<dbReference type="PANTHER" id="PTHR24388:SF54">
    <property type="entry name" value="PROTEIN ESCARGOT"/>
    <property type="match status" value="1"/>
</dbReference>
<evidence type="ECO:0000256" key="6">
    <source>
        <dbReference type="ARBA" id="ARBA00023125"/>
    </source>
</evidence>
<dbReference type="InterPro" id="IPR050527">
    <property type="entry name" value="Snail/Krueppel_Znf"/>
</dbReference>
<dbReference type="InterPro" id="IPR013087">
    <property type="entry name" value="Znf_C2H2_type"/>
</dbReference>
<organism evidence="14 15">
    <name type="scientific">Vanessa tameamea</name>
    <name type="common">Kamehameha butterfly</name>
    <dbReference type="NCBI Taxonomy" id="334116"/>
    <lineage>
        <taxon>Eukaryota</taxon>
        <taxon>Metazoa</taxon>
        <taxon>Ecdysozoa</taxon>
        <taxon>Arthropoda</taxon>
        <taxon>Hexapoda</taxon>
        <taxon>Insecta</taxon>
        <taxon>Pterygota</taxon>
        <taxon>Neoptera</taxon>
        <taxon>Endopterygota</taxon>
        <taxon>Lepidoptera</taxon>
        <taxon>Glossata</taxon>
        <taxon>Ditrysia</taxon>
        <taxon>Papilionoidea</taxon>
        <taxon>Nymphalidae</taxon>
        <taxon>Nymphalinae</taxon>
        <taxon>Vanessa</taxon>
    </lineage>
</organism>
<dbReference type="PROSITE" id="PS51915">
    <property type="entry name" value="ZAD"/>
    <property type="match status" value="1"/>
</dbReference>
<dbReference type="PANTHER" id="PTHR24388">
    <property type="entry name" value="ZINC FINGER PROTEIN"/>
    <property type="match status" value="1"/>
</dbReference>
<dbReference type="PROSITE" id="PS50157">
    <property type="entry name" value="ZINC_FINGER_C2H2_2"/>
    <property type="match status" value="7"/>
</dbReference>
<feature type="compositionally biased region" description="Basic residues" evidence="11">
    <location>
        <begin position="181"/>
        <end position="196"/>
    </location>
</feature>
<evidence type="ECO:0000256" key="11">
    <source>
        <dbReference type="SAM" id="MobiDB-lite"/>
    </source>
</evidence>
<feature type="domain" description="C2H2-type" evidence="12">
    <location>
        <begin position="466"/>
        <end position="494"/>
    </location>
</feature>
<evidence type="ECO:0000256" key="1">
    <source>
        <dbReference type="ARBA" id="ARBA00004123"/>
    </source>
</evidence>
<feature type="compositionally biased region" description="Basic and acidic residues" evidence="11">
    <location>
        <begin position="197"/>
        <end position="209"/>
    </location>
</feature>
<protein>
    <submittedName>
        <fullName evidence="15">Zinc finger protein 431-like isoform X11</fullName>
    </submittedName>
</protein>
<dbReference type="InterPro" id="IPR036236">
    <property type="entry name" value="Znf_C2H2_sf"/>
</dbReference>
<feature type="binding site" evidence="10">
    <location>
        <position position="18"/>
    </location>
    <ligand>
        <name>Zn(2+)</name>
        <dbReference type="ChEBI" id="CHEBI:29105"/>
    </ligand>
</feature>
<comment type="similarity">
    <text evidence="8">Belongs to the snail C2H2-type zinc-finger protein family.</text>
</comment>
<dbReference type="Pfam" id="PF00096">
    <property type="entry name" value="zf-C2H2"/>
    <property type="match status" value="3"/>
</dbReference>
<dbReference type="RefSeq" id="XP_064075831.1">
    <property type="nucleotide sequence ID" value="XM_064219761.1"/>
</dbReference>
<keyword evidence="7" id="KW-0539">Nucleus</keyword>
<keyword evidence="4 9" id="KW-0863">Zinc-finger</keyword>
<feature type="domain" description="C2H2-type" evidence="12">
    <location>
        <begin position="352"/>
        <end position="379"/>
    </location>
</feature>
<gene>
    <name evidence="15" type="primary">LOC113395900</name>
</gene>
<keyword evidence="3" id="KW-0677">Repeat</keyword>
<keyword evidence="14" id="KW-1185">Reference proteome</keyword>
<feature type="domain" description="C2H2-type" evidence="12">
    <location>
        <begin position="549"/>
        <end position="573"/>
    </location>
</feature>
<dbReference type="Proteomes" id="UP001652626">
    <property type="component" value="Chromosome 29"/>
</dbReference>
<dbReference type="Pfam" id="PF07776">
    <property type="entry name" value="zf-AD"/>
    <property type="match status" value="1"/>
</dbReference>
<name>A0ABM4AWZ6_VANTA</name>
<reference evidence="15" key="1">
    <citation type="submission" date="2025-08" db="UniProtKB">
        <authorList>
            <consortium name="RefSeq"/>
        </authorList>
    </citation>
    <scope>IDENTIFICATION</scope>
    <source>
        <tissue evidence="15">Whole body</tissue>
    </source>
</reference>
<keyword evidence="6" id="KW-0238">DNA-binding</keyword>
<dbReference type="Pfam" id="PF13912">
    <property type="entry name" value="zf-C2H2_6"/>
    <property type="match status" value="1"/>
</dbReference>
<dbReference type="SUPFAM" id="SSF57667">
    <property type="entry name" value="beta-beta-alpha zinc fingers"/>
    <property type="match status" value="4"/>
</dbReference>
<feature type="binding site" evidence="10">
    <location>
        <position position="68"/>
    </location>
    <ligand>
        <name>Zn(2+)</name>
        <dbReference type="ChEBI" id="CHEBI:29105"/>
    </ligand>
</feature>
<dbReference type="InterPro" id="IPR012934">
    <property type="entry name" value="Znf_AD"/>
</dbReference>
<evidence type="ECO:0000256" key="8">
    <source>
        <dbReference type="ARBA" id="ARBA00037948"/>
    </source>
</evidence>
<dbReference type="GeneID" id="113395900"/>
<feature type="domain" description="C2H2-type" evidence="12">
    <location>
        <begin position="405"/>
        <end position="428"/>
    </location>
</feature>
<feature type="binding site" evidence="10">
    <location>
        <position position="15"/>
    </location>
    <ligand>
        <name>Zn(2+)</name>
        <dbReference type="ChEBI" id="CHEBI:29105"/>
    </ligand>
</feature>
<evidence type="ECO:0000259" key="13">
    <source>
        <dbReference type="PROSITE" id="PS51915"/>
    </source>
</evidence>
<comment type="subcellular location">
    <subcellularLocation>
        <location evidence="1">Nucleus</location>
    </subcellularLocation>
</comment>
<evidence type="ECO:0000256" key="9">
    <source>
        <dbReference type="PROSITE-ProRule" id="PRU00042"/>
    </source>
</evidence>
<evidence type="ECO:0000256" key="10">
    <source>
        <dbReference type="PROSITE-ProRule" id="PRU01263"/>
    </source>
</evidence>
<feature type="domain" description="C2H2-type" evidence="12">
    <location>
        <begin position="493"/>
        <end position="520"/>
    </location>
</feature>
<feature type="region of interest" description="Disordered" evidence="11">
    <location>
        <begin position="118"/>
        <end position="156"/>
    </location>
</feature>
<evidence type="ECO:0000256" key="5">
    <source>
        <dbReference type="ARBA" id="ARBA00022833"/>
    </source>
</evidence>
<evidence type="ECO:0000256" key="3">
    <source>
        <dbReference type="ARBA" id="ARBA00022737"/>
    </source>
</evidence>